<evidence type="ECO:0000313" key="2">
    <source>
        <dbReference type="EMBL" id="OGD71594.1"/>
    </source>
</evidence>
<evidence type="ECO:0000256" key="1">
    <source>
        <dbReference type="SAM" id="Phobius"/>
    </source>
</evidence>
<feature type="transmembrane region" description="Helical" evidence="1">
    <location>
        <begin position="36"/>
        <end position="56"/>
    </location>
</feature>
<evidence type="ECO:0000313" key="3">
    <source>
        <dbReference type="Proteomes" id="UP000177390"/>
    </source>
</evidence>
<dbReference type="Proteomes" id="UP000177390">
    <property type="component" value="Unassembled WGS sequence"/>
</dbReference>
<keyword evidence="1" id="KW-0472">Membrane</keyword>
<feature type="transmembrane region" description="Helical" evidence="1">
    <location>
        <begin position="6"/>
        <end position="24"/>
    </location>
</feature>
<dbReference type="AlphaFoldDB" id="A0A1F5EWU1"/>
<reference evidence="2 3" key="1">
    <citation type="journal article" date="2016" name="Nat. Commun.">
        <title>Thousands of microbial genomes shed light on interconnected biogeochemical processes in an aquifer system.</title>
        <authorList>
            <person name="Anantharaman K."/>
            <person name="Brown C.T."/>
            <person name="Hug L.A."/>
            <person name="Sharon I."/>
            <person name="Castelle C.J."/>
            <person name="Probst A.J."/>
            <person name="Thomas B.C."/>
            <person name="Singh A."/>
            <person name="Wilkins M.J."/>
            <person name="Karaoz U."/>
            <person name="Brodie E.L."/>
            <person name="Williams K.H."/>
            <person name="Hubbard S.S."/>
            <person name="Banfield J.F."/>
        </authorList>
    </citation>
    <scope>NUCLEOTIDE SEQUENCE [LARGE SCALE GENOMIC DNA]</scope>
</reference>
<dbReference type="EMBL" id="MFAH01000021">
    <property type="protein sequence ID" value="OGD71594.1"/>
    <property type="molecule type" value="Genomic_DNA"/>
</dbReference>
<sequence>MDPTVLFGVLISWAIAGGYSYAYLKGSLRSNLDLKSRAVLVAILLGMSLLSGGYLIGLSQGLAVCR</sequence>
<accession>A0A1F5EWU1</accession>
<keyword evidence="1" id="KW-0812">Transmembrane</keyword>
<proteinExistence type="predicted"/>
<name>A0A1F5EWU1_9BACT</name>
<protein>
    <submittedName>
        <fullName evidence="2">Uncharacterized protein</fullName>
    </submittedName>
</protein>
<comment type="caution">
    <text evidence="2">The sequence shown here is derived from an EMBL/GenBank/DDBJ whole genome shotgun (WGS) entry which is preliminary data.</text>
</comment>
<keyword evidence="1" id="KW-1133">Transmembrane helix</keyword>
<organism evidence="2 3">
    <name type="scientific">Candidatus Collierbacteria bacterium RIFCSPHIGHO2_02_FULL_49_10</name>
    <dbReference type="NCBI Taxonomy" id="1817723"/>
    <lineage>
        <taxon>Bacteria</taxon>
        <taxon>Candidatus Collieribacteriota</taxon>
    </lineage>
</organism>
<gene>
    <name evidence="2" type="ORF">A3D09_02805</name>
</gene>